<dbReference type="RefSeq" id="WP_210768851.1">
    <property type="nucleotide sequence ID" value="NZ_CAJFCI010000054.1"/>
</dbReference>
<evidence type="ECO:0000259" key="1">
    <source>
        <dbReference type="Pfam" id="PF00561"/>
    </source>
</evidence>
<sequence>MATAMLASLVAPFRCRPDERRPSPLLLALESRATLEWAATPLALPWLLRNVPRGDGHAVLVLPGLLAGDSSTVPLRRFLRNRGYQTHGWKLGINRGPLPGVAEKLLASLRELHESSGRKVSIIGWSLGGLYARELARAEPDRVRQVITLGSPLYGAPETSTNAWEIYRLASRRHVEEKFVRHEEPPPVPTTSVYSRADGVVGWGGSVEHSGPQTDNIEINCASHMGLGVNPLVWYALGDRLAQPEDAWTQFRPRGLNRLLYPFRAPTR</sequence>
<comment type="caution">
    <text evidence="2">The sequence shown here is derived from an EMBL/GenBank/DDBJ whole genome shotgun (WGS) entry which is preliminary data.</text>
</comment>
<dbReference type="Gene3D" id="3.40.50.1820">
    <property type="entry name" value="alpha/beta hydrolase"/>
    <property type="match status" value="1"/>
</dbReference>
<keyword evidence="3" id="KW-1185">Reference proteome</keyword>
<dbReference type="InterPro" id="IPR029058">
    <property type="entry name" value="AB_hydrolase_fold"/>
</dbReference>
<proteinExistence type="predicted"/>
<feature type="domain" description="AB hydrolase-1" evidence="1">
    <location>
        <begin position="117"/>
        <end position="187"/>
    </location>
</feature>
<dbReference type="AlphaFoldDB" id="A0A7U7ENZ5"/>
<dbReference type="Proteomes" id="UP000583387">
    <property type="component" value="Unassembled WGS sequence"/>
</dbReference>
<protein>
    <recommendedName>
        <fullName evidence="1">AB hydrolase-1 domain-containing protein</fullName>
    </recommendedName>
</protein>
<dbReference type="EMBL" id="CAJFCI010000054">
    <property type="protein sequence ID" value="CAD5108435.1"/>
    <property type="molecule type" value="Genomic_DNA"/>
</dbReference>
<accession>A0A7U7ENZ5</accession>
<gene>
    <name evidence="2" type="ORF">PSEWESI4_02720</name>
</gene>
<dbReference type="PANTHER" id="PTHR37946:SF1">
    <property type="entry name" value="SLL1969 PROTEIN"/>
    <property type="match status" value="1"/>
</dbReference>
<evidence type="ECO:0000313" key="2">
    <source>
        <dbReference type="EMBL" id="CAD5108435.1"/>
    </source>
</evidence>
<name>A0A7U7ENZ5_9GAMM</name>
<evidence type="ECO:0000313" key="3">
    <source>
        <dbReference type="Proteomes" id="UP000583387"/>
    </source>
</evidence>
<reference evidence="2 3" key="1">
    <citation type="submission" date="2020-08" db="EMBL/GenBank/DDBJ databases">
        <authorList>
            <person name="Criscuolo A."/>
        </authorList>
    </citation>
    <scope>NUCLEOTIDE SEQUENCE [LARGE SCALE GENOMIC DNA]</scope>
    <source>
        <strain evidence="2">CIP111764</strain>
    </source>
</reference>
<dbReference type="PANTHER" id="PTHR37946">
    <property type="entry name" value="SLL1969 PROTEIN"/>
    <property type="match status" value="1"/>
</dbReference>
<dbReference type="Pfam" id="PF00561">
    <property type="entry name" value="Abhydrolase_1"/>
    <property type="match status" value="1"/>
</dbReference>
<dbReference type="SUPFAM" id="SSF53474">
    <property type="entry name" value="alpha/beta-Hydrolases"/>
    <property type="match status" value="1"/>
</dbReference>
<dbReference type="InterPro" id="IPR000073">
    <property type="entry name" value="AB_hydrolase_1"/>
</dbReference>
<organism evidence="2 3">
    <name type="scientific">Zestomonas carbonaria</name>
    <dbReference type="NCBI Taxonomy" id="2762745"/>
    <lineage>
        <taxon>Bacteria</taxon>
        <taxon>Pseudomonadati</taxon>
        <taxon>Pseudomonadota</taxon>
        <taxon>Gammaproteobacteria</taxon>
        <taxon>Pseudomonadales</taxon>
        <taxon>Pseudomonadaceae</taxon>
        <taxon>Zestomonas</taxon>
    </lineage>
</organism>